<evidence type="ECO:0000313" key="2">
    <source>
        <dbReference type="EMBL" id="GIG71941.1"/>
    </source>
</evidence>
<proteinExistence type="predicted"/>
<sequence>MTMTESLVPPRAGWTVDDLRQLPDTGVRYELFDGSLLVSPPPALPHLRAVTLLRDLLLRRAPAGIKIVENAGVTIHGRRTFFIPDLCVIRTAVLDKEGDSLDQDDVLLAVEVLSPSNPGNDLVLKRHYYAAGGIPQYWIVDPKARRLTVLTLDGDAYVDRAAVEPGRVWQSEEPFPLSVDPADFL</sequence>
<dbReference type="PANTHER" id="PTHR35400">
    <property type="entry name" value="SLR1083 PROTEIN"/>
    <property type="match status" value="1"/>
</dbReference>
<gene>
    <name evidence="2" type="ORF">Pfl04_03450</name>
</gene>
<protein>
    <recommendedName>
        <fullName evidence="1">Putative restriction endonuclease domain-containing protein</fullName>
    </recommendedName>
</protein>
<comment type="caution">
    <text evidence="2">The sequence shown here is derived from an EMBL/GenBank/DDBJ whole genome shotgun (WGS) entry which is preliminary data.</text>
</comment>
<reference evidence="2" key="1">
    <citation type="submission" date="2021-01" db="EMBL/GenBank/DDBJ databases">
        <title>Whole genome shotgun sequence of Planosporangium flavigriseum NBRC 105377.</title>
        <authorList>
            <person name="Komaki H."/>
            <person name="Tamura T."/>
        </authorList>
    </citation>
    <scope>NUCLEOTIDE SEQUENCE</scope>
    <source>
        <strain evidence="2">NBRC 105377</strain>
    </source>
</reference>
<dbReference type="PANTHER" id="PTHR35400:SF3">
    <property type="entry name" value="SLL1072 PROTEIN"/>
    <property type="match status" value="1"/>
</dbReference>
<dbReference type="AlphaFoldDB" id="A0A8J3PJ53"/>
<dbReference type="EMBL" id="BONU01000002">
    <property type="protein sequence ID" value="GIG71941.1"/>
    <property type="molecule type" value="Genomic_DNA"/>
</dbReference>
<dbReference type="InterPro" id="IPR008538">
    <property type="entry name" value="Uma2"/>
</dbReference>
<dbReference type="InterPro" id="IPR012296">
    <property type="entry name" value="Nuclease_put_TT1808"/>
</dbReference>
<dbReference type="CDD" id="cd06260">
    <property type="entry name" value="DUF820-like"/>
    <property type="match status" value="1"/>
</dbReference>
<feature type="domain" description="Putative restriction endonuclease" evidence="1">
    <location>
        <begin position="17"/>
        <end position="176"/>
    </location>
</feature>
<dbReference type="InterPro" id="IPR011335">
    <property type="entry name" value="Restrct_endonuc-II-like"/>
</dbReference>
<name>A0A8J3PJ53_9ACTN</name>
<keyword evidence="3" id="KW-1185">Reference proteome</keyword>
<dbReference type="Pfam" id="PF05685">
    <property type="entry name" value="Uma2"/>
    <property type="match status" value="1"/>
</dbReference>
<accession>A0A8J3PJ53</accession>
<dbReference type="SUPFAM" id="SSF52980">
    <property type="entry name" value="Restriction endonuclease-like"/>
    <property type="match status" value="1"/>
</dbReference>
<dbReference type="Proteomes" id="UP000653674">
    <property type="component" value="Unassembled WGS sequence"/>
</dbReference>
<organism evidence="2 3">
    <name type="scientific">Planosporangium flavigriseum</name>
    <dbReference type="NCBI Taxonomy" id="373681"/>
    <lineage>
        <taxon>Bacteria</taxon>
        <taxon>Bacillati</taxon>
        <taxon>Actinomycetota</taxon>
        <taxon>Actinomycetes</taxon>
        <taxon>Micromonosporales</taxon>
        <taxon>Micromonosporaceae</taxon>
        <taxon>Planosporangium</taxon>
    </lineage>
</organism>
<evidence type="ECO:0000313" key="3">
    <source>
        <dbReference type="Proteomes" id="UP000653674"/>
    </source>
</evidence>
<dbReference type="Gene3D" id="3.90.1570.10">
    <property type="entry name" value="tt1808, chain A"/>
    <property type="match status" value="1"/>
</dbReference>
<evidence type="ECO:0000259" key="1">
    <source>
        <dbReference type="Pfam" id="PF05685"/>
    </source>
</evidence>